<dbReference type="FunFam" id="3.40.50.720:FF:000924">
    <property type="entry name" value="GDP-mannose 4,6 dehydratase"/>
    <property type="match status" value="1"/>
</dbReference>
<dbReference type="Gene3D" id="3.40.50.720">
    <property type="entry name" value="NAD(P)-binding Rossmann-like Domain"/>
    <property type="match status" value="1"/>
</dbReference>
<dbReference type="Pfam" id="PF16363">
    <property type="entry name" value="GDP_Man_Dehyd"/>
    <property type="match status" value="1"/>
</dbReference>
<sequence>MEKQKTAVIVGVSSQDGSYLAELLLEKGYKVVGSIRRSTAMVHENIEHLKGKIILEAADLIDQESLNRVMIKYQPDEVYNIAAQSVPGDAWSHPFYTGEVTALGPVRVFEAVRHFAPHAKVYQATSREILGGVKGVDRANESTPLFANNPYGIAKAYAHMMINCYRESYGMFVCGGILFNHESPRRSLHFVTRKISMGVACIKLGIQNPPVNELGEPMVDAQGRIHLGDLNAMRDWGYSKDYVEAMWLMLQQEKPKDYVIGTDTNYSIKDACKAAFDHVGMNWEDHVMSNERLLRPTEITDMRGDYSLAKKELGWEPKVFMKELMEIMVDADIEWLKSHNVK</sequence>
<evidence type="ECO:0000256" key="1">
    <source>
        <dbReference type="ARBA" id="ARBA00000188"/>
    </source>
</evidence>
<reference evidence="8 9" key="1">
    <citation type="journal article" date="2015" name="Nature">
        <title>rRNA introns, odd ribosomes, and small enigmatic genomes across a large radiation of phyla.</title>
        <authorList>
            <person name="Brown C.T."/>
            <person name="Hug L.A."/>
            <person name="Thomas B.C."/>
            <person name="Sharon I."/>
            <person name="Castelle C.J."/>
            <person name="Singh A."/>
            <person name="Wilkins M.J."/>
            <person name="Williams K.H."/>
            <person name="Banfield J.F."/>
        </authorList>
    </citation>
    <scope>NUCLEOTIDE SEQUENCE [LARGE SCALE GENOMIC DNA]</scope>
</reference>
<dbReference type="AlphaFoldDB" id="A0A0G1JQY4"/>
<dbReference type="EMBL" id="LCJG01000002">
    <property type="protein sequence ID" value="KKT73748.1"/>
    <property type="molecule type" value="Genomic_DNA"/>
</dbReference>
<protein>
    <recommendedName>
        <fullName evidence="4">GDP-mannose 4,6-dehydratase</fullName>
        <ecNumber evidence="4">4.2.1.47</ecNumber>
    </recommendedName>
</protein>
<feature type="domain" description="NAD(P)-binding" evidence="7">
    <location>
        <begin position="9"/>
        <end position="328"/>
    </location>
</feature>
<evidence type="ECO:0000256" key="6">
    <source>
        <dbReference type="ARBA" id="ARBA00059383"/>
    </source>
</evidence>
<dbReference type="PANTHER" id="PTHR43715">
    <property type="entry name" value="GDP-MANNOSE 4,6-DEHYDRATASE"/>
    <property type="match status" value="1"/>
</dbReference>
<evidence type="ECO:0000313" key="8">
    <source>
        <dbReference type="EMBL" id="KKT73748.1"/>
    </source>
</evidence>
<evidence type="ECO:0000259" key="7">
    <source>
        <dbReference type="Pfam" id="PF16363"/>
    </source>
</evidence>
<comment type="cofactor">
    <cofactor evidence="2">
        <name>NADP(+)</name>
        <dbReference type="ChEBI" id="CHEBI:58349"/>
    </cofactor>
</comment>
<dbReference type="PATRIC" id="fig|1618384.3.peg.73"/>
<gene>
    <name evidence="8" type="ORF">UW68_C0002G0017</name>
</gene>
<dbReference type="STRING" id="1618384.UW68_C0002G0017"/>
<evidence type="ECO:0000313" key="9">
    <source>
        <dbReference type="Proteomes" id="UP000034835"/>
    </source>
</evidence>
<dbReference type="InterPro" id="IPR016040">
    <property type="entry name" value="NAD(P)-bd_dom"/>
</dbReference>
<accession>A0A0G1JQY4</accession>
<name>A0A0G1JQY4_9BACT</name>
<dbReference type="InterPro" id="IPR006368">
    <property type="entry name" value="GDP_Man_deHydtase"/>
</dbReference>
<comment type="caution">
    <text evidence="8">The sequence shown here is derived from an EMBL/GenBank/DDBJ whole genome shotgun (WGS) entry which is preliminary data.</text>
</comment>
<dbReference type="CDD" id="cd05260">
    <property type="entry name" value="GDP_MD_SDR_e"/>
    <property type="match status" value="1"/>
</dbReference>
<comment type="function">
    <text evidence="6">Catalyzes the conversion of GDP-D-mannose to GDP-4-dehydro-6-deoxy-D-mannose.</text>
</comment>
<evidence type="ECO:0000256" key="2">
    <source>
        <dbReference type="ARBA" id="ARBA00001937"/>
    </source>
</evidence>
<evidence type="ECO:0000256" key="3">
    <source>
        <dbReference type="ARBA" id="ARBA00009263"/>
    </source>
</evidence>
<dbReference type="SUPFAM" id="SSF51735">
    <property type="entry name" value="NAD(P)-binding Rossmann-fold domains"/>
    <property type="match status" value="1"/>
</dbReference>
<dbReference type="Gene3D" id="3.90.25.10">
    <property type="entry name" value="UDP-galactose 4-epimerase, domain 1"/>
    <property type="match status" value="1"/>
</dbReference>
<dbReference type="GO" id="GO:0042351">
    <property type="term" value="P:'de novo' GDP-L-fucose biosynthetic process"/>
    <property type="evidence" value="ECO:0007669"/>
    <property type="project" value="TreeGrafter"/>
</dbReference>
<dbReference type="EC" id="4.2.1.47" evidence="4"/>
<dbReference type="PANTHER" id="PTHR43715:SF1">
    <property type="entry name" value="GDP-MANNOSE 4,6 DEHYDRATASE"/>
    <property type="match status" value="1"/>
</dbReference>
<proteinExistence type="inferred from homology"/>
<comment type="similarity">
    <text evidence="3">Belongs to the NAD(P)-dependent epimerase/dehydratase family. GDP-mannose 4,6-dehydratase subfamily.</text>
</comment>
<keyword evidence="5" id="KW-0456">Lyase</keyword>
<evidence type="ECO:0000256" key="4">
    <source>
        <dbReference type="ARBA" id="ARBA00011989"/>
    </source>
</evidence>
<dbReference type="InterPro" id="IPR036291">
    <property type="entry name" value="NAD(P)-bd_dom_sf"/>
</dbReference>
<organism evidence="8 9">
    <name type="scientific">Candidatus Collierbacteria bacterium GW2011_GWB1_44_6</name>
    <dbReference type="NCBI Taxonomy" id="1618384"/>
    <lineage>
        <taxon>Bacteria</taxon>
        <taxon>Candidatus Collieribacteriota</taxon>
    </lineage>
</organism>
<comment type="catalytic activity">
    <reaction evidence="1">
        <text>GDP-alpha-D-mannose = GDP-4-dehydro-alpha-D-rhamnose + H2O</text>
        <dbReference type="Rhea" id="RHEA:23820"/>
        <dbReference type="ChEBI" id="CHEBI:15377"/>
        <dbReference type="ChEBI" id="CHEBI:57527"/>
        <dbReference type="ChEBI" id="CHEBI:57964"/>
        <dbReference type="EC" id="4.2.1.47"/>
    </reaction>
</comment>
<dbReference type="Proteomes" id="UP000034835">
    <property type="component" value="Unassembled WGS sequence"/>
</dbReference>
<dbReference type="GO" id="GO:0008446">
    <property type="term" value="F:GDP-mannose 4,6-dehydratase activity"/>
    <property type="evidence" value="ECO:0007669"/>
    <property type="project" value="UniProtKB-EC"/>
</dbReference>
<evidence type="ECO:0000256" key="5">
    <source>
        <dbReference type="ARBA" id="ARBA00023239"/>
    </source>
</evidence>